<dbReference type="KEGG" id="taa:NMY3_00869"/>
<keyword evidence="2" id="KW-1185">Reference proteome</keyword>
<protein>
    <submittedName>
        <fullName evidence="1">Uncharacterized protein</fullName>
    </submittedName>
</protein>
<proteinExistence type="predicted"/>
<name>A0A654LUI2_9ARCH</name>
<dbReference type="AlphaFoldDB" id="A0A654LUI2"/>
<dbReference type="Proteomes" id="UP000058925">
    <property type="component" value="Chromosome"/>
</dbReference>
<sequence>MTQIMQRGNLAMGFDQTKISHEFSSTKDRGQIKITALDEKDNKTINQIKSHTRDIQNDFAEGNFKNHYSFMHNQFLAQTL</sequence>
<dbReference type="EMBL" id="CP012850">
    <property type="protein sequence ID" value="ALI35078.1"/>
    <property type="molecule type" value="Genomic_DNA"/>
</dbReference>
<evidence type="ECO:0000313" key="1">
    <source>
        <dbReference type="EMBL" id="ALI35078.1"/>
    </source>
</evidence>
<reference evidence="2" key="1">
    <citation type="submission" date="2015-10" db="EMBL/GenBank/DDBJ databases">
        <title>Niche specialization of a soil ammonia-oxidizing archaeon, Candidatus Nitrosocosmicus oleophilus.</title>
        <authorList>
            <person name="Jung M.-Y."/>
            <person name="Rhee S.-K."/>
        </authorList>
    </citation>
    <scope>NUCLEOTIDE SEQUENCE [LARGE SCALE GENOMIC DNA]</scope>
    <source>
        <strain evidence="2">MY3</strain>
    </source>
</reference>
<accession>A0A654LUI2</accession>
<organism evidence="1 2">
    <name type="scientific">Candidatus Nitrosocosmicus oleophilus</name>
    <dbReference type="NCBI Taxonomy" id="1353260"/>
    <lineage>
        <taxon>Archaea</taxon>
        <taxon>Nitrososphaerota</taxon>
        <taxon>Nitrososphaeria</taxon>
        <taxon>Nitrososphaerales</taxon>
        <taxon>Nitrososphaeraceae</taxon>
        <taxon>Candidatus Nitrosocosmicus</taxon>
    </lineage>
</organism>
<gene>
    <name evidence="1" type="ORF">NMY3_00869</name>
</gene>
<evidence type="ECO:0000313" key="2">
    <source>
        <dbReference type="Proteomes" id="UP000058925"/>
    </source>
</evidence>